<dbReference type="AlphaFoldDB" id="A0AAV8EB76"/>
<proteinExistence type="predicted"/>
<evidence type="ECO:0000313" key="2">
    <source>
        <dbReference type="Proteomes" id="UP001140206"/>
    </source>
</evidence>
<protein>
    <submittedName>
        <fullName evidence="1">F-box family protein</fullName>
    </submittedName>
</protein>
<reference evidence="1" key="1">
    <citation type="submission" date="2022-08" db="EMBL/GenBank/DDBJ databases">
        <authorList>
            <person name="Marques A."/>
        </authorList>
    </citation>
    <scope>NUCLEOTIDE SEQUENCE</scope>
    <source>
        <strain evidence="1">RhyPub2mFocal</strain>
        <tissue evidence="1">Leaves</tissue>
    </source>
</reference>
<organism evidence="1 2">
    <name type="scientific">Rhynchospora pubera</name>
    <dbReference type="NCBI Taxonomy" id="906938"/>
    <lineage>
        <taxon>Eukaryota</taxon>
        <taxon>Viridiplantae</taxon>
        <taxon>Streptophyta</taxon>
        <taxon>Embryophyta</taxon>
        <taxon>Tracheophyta</taxon>
        <taxon>Spermatophyta</taxon>
        <taxon>Magnoliopsida</taxon>
        <taxon>Liliopsida</taxon>
        <taxon>Poales</taxon>
        <taxon>Cyperaceae</taxon>
        <taxon>Cyperoideae</taxon>
        <taxon>Rhynchosporeae</taxon>
        <taxon>Rhynchospora</taxon>
    </lineage>
</organism>
<dbReference type="InterPro" id="IPR032675">
    <property type="entry name" value="LRR_dom_sf"/>
</dbReference>
<sequence length="492" mass="56625">MMSSQESESDKMTNLPEELVVDIMGLSSMKTRAAVQMCMLSKRWNLLWPFLSALNFDLKEFNSGDPKQDKHSFSRFVTTMLNCRKAVNLDKFRLSCVNLSEKQYHSSIERWIIYAVQHQVKVFQLPVFSWCGSLVSKHIVACESLVELHLHLIGCSQLGLDIASESINLPRLQKLHLRSQGLMSIDFFKNLIWRCPLLKDLFLESFIVPYSSFISSEILEHLTFKNCKVSYKSAICGTGDNMTEKIYCPSLRKLFLLGEGLCFYFSEFLSECPLLEDLWLESFNVPLGSIIFSQKLQNLTLKNCKNIERIYSIKVPSLVSFCFVGLIEDVVVLADKVGSISSLIHANVSLRDGSYGSSFLTYALNSLSCVENLDLCVHKLAASSQFPSIYPTLHKLKNLSICGHCFNYVLYMWKYMPNLEKITLWPYCQHYLWSSEGLNRDYALLREIMKCKKLKVLEVVCARFDDQERQLMDHLRKLKDPKIVISNKQFKN</sequence>
<gene>
    <name evidence="1" type="ORF">LUZ62_060568</name>
</gene>
<dbReference type="EMBL" id="JAMFTS010000003">
    <property type="protein sequence ID" value="KAJ4776311.1"/>
    <property type="molecule type" value="Genomic_DNA"/>
</dbReference>
<dbReference type="InterPro" id="IPR053197">
    <property type="entry name" value="F-box_SCFL_complex_component"/>
</dbReference>
<evidence type="ECO:0000313" key="1">
    <source>
        <dbReference type="EMBL" id="KAJ4776311.1"/>
    </source>
</evidence>
<dbReference type="Proteomes" id="UP001140206">
    <property type="component" value="Chromosome 3"/>
</dbReference>
<name>A0AAV8EB76_9POAL</name>
<dbReference type="PANTHER" id="PTHR34223">
    <property type="entry name" value="OS11G0201299 PROTEIN"/>
    <property type="match status" value="1"/>
</dbReference>
<dbReference type="SUPFAM" id="SSF52058">
    <property type="entry name" value="L domain-like"/>
    <property type="match status" value="1"/>
</dbReference>
<keyword evidence="2" id="KW-1185">Reference proteome</keyword>
<dbReference type="Gene3D" id="3.80.10.10">
    <property type="entry name" value="Ribonuclease Inhibitor"/>
    <property type="match status" value="1"/>
</dbReference>
<comment type="caution">
    <text evidence="1">The sequence shown here is derived from an EMBL/GenBank/DDBJ whole genome shotgun (WGS) entry which is preliminary data.</text>
</comment>
<dbReference type="PANTHER" id="PTHR34223:SF51">
    <property type="entry name" value="OS06G0556300 PROTEIN"/>
    <property type="match status" value="1"/>
</dbReference>
<accession>A0AAV8EB76</accession>